<dbReference type="PANTHER" id="PTHR44591:SF3">
    <property type="entry name" value="RESPONSE REGULATORY DOMAIN-CONTAINING PROTEIN"/>
    <property type="match status" value="1"/>
</dbReference>
<dbReference type="SUPFAM" id="SSF52172">
    <property type="entry name" value="CheY-like"/>
    <property type="match status" value="1"/>
</dbReference>
<reference evidence="4 5" key="1">
    <citation type="journal article" date="2016" name="Nat. Commun.">
        <title>Thousands of microbial genomes shed light on interconnected biogeochemical processes in an aquifer system.</title>
        <authorList>
            <person name="Anantharaman K."/>
            <person name="Brown C.T."/>
            <person name="Hug L.A."/>
            <person name="Sharon I."/>
            <person name="Castelle C.J."/>
            <person name="Probst A.J."/>
            <person name="Thomas B.C."/>
            <person name="Singh A."/>
            <person name="Wilkins M.J."/>
            <person name="Karaoz U."/>
            <person name="Brodie E.L."/>
            <person name="Williams K.H."/>
            <person name="Hubbard S.S."/>
            <person name="Banfield J.F."/>
        </authorList>
    </citation>
    <scope>NUCLEOTIDE SEQUENCE [LARGE SCALE GENOMIC DNA]</scope>
</reference>
<sequence length="193" mass="22026">MKKLELNKSVFTTHEVAKALNVFTNTVIYWMNNGKLNGYRTPGGHRRILKEDLLKFIKENKLETCVSQSASRKILIVEDDIDAMNLYSSILEKENYDIKKSYSGFAAGIAIDFKPDLVLLDIMLPDFDGYKICNFIKKSAETASTKIMVISAICDTRKIRKMFTLGADEYLVKPFSIVELKQKIFTLLHPSEN</sequence>
<feature type="modified residue" description="4-aspartylphosphate" evidence="2">
    <location>
        <position position="121"/>
    </location>
</feature>
<dbReference type="InterPro" id="IPR011006">
    <property type="entry name" value="CheY-like_superfamily"/>
</dbReference>
<dbReference type="EMBL" id="MFYX01000011">
    <property type="protein sequence ID" value="OGK07261.1"/>
    <property type="molecule type" value="Genomic_DNA"/>
</dbReference>
<dbReference type="InterPro" id="IPR010093">
    <property type="entry name" value="SinI_DNA-bd"/>
</dbReference>
<accession>A0A1F7FKY8</accession>
<evidence type="ECO:0000256" key="2">
    <source>
        <dbReference type="PROSITE-ProRule" id="PRU00169"/>
    </source>
</evidence>
<dbReference type="AlphaFoldDB" id="A0A1F7FKY8"/>
<feature type="domain" description="Response regulatory" evidence="3">
    <location>
        <begin position="73"/>
        <end position="188"/>
    </location>
</feature>
<dbReference type="SMART" id="SM00448">
    <property type="entry name" value="REC"/>
    <property type="match status" value="1"/>
</dbReference>
<organism evidence="4 5">
    <name type="scientific">Candidatus Raymondbacteria bacterium RIFOXYD12_FULL_49_13</name>
    <dbReference type="NCBI Taxonomy" id="1817890"/>
    <lineage>
        <taxon>Bacteria</taxon>
        <taxon>Raymondiibacteriota</taxon>
    </lineage>
</organism>
<dbReference type="Pfam" id="PF00072">
    <property type="entry name" value="Response_reg"/>
    <property type="match status" value="1"/>
</dbReference>
<dbReference type="PROSITE" id="PS50110">
    <property type="entry name" value="RESPONSE_REGULATORY"/>
    <property type="match status" value="1"/>
</dbReference>
<evidence type="ECO:0000313" key="5">
    <source>
        <dbReference type="Proteomes" id="UP000179243"/>
    </source>
</evidence>
<dbReference type="PANTHER" id="PTHR44591">
    <property type="entry name" value="STRESS RESPONSE REGULATOR PROTEIN 1"/>
    <property type="match status" value="1"/>
</dbReference>
<dbReference type="InterPro" id="IPR041657">
    <property type="entry name" value="HTH_17"/>
</dbReference>
<name>A0A1F7FKY8_UNCRA</name>
<evidence type="ECO:0000313" key="4">
    <source>
        <dbReference type="EMBL" id="OGK07261.1"/>
    </source>
</evidence>
<dbReference type="InterPro" id="IPR009061">
    <property type="entry name" value="DNA-bd_dom_put_sf"/>
</dbReference>
<dbReference type="Pfam" id="PF12728">
    <property type="entry name" value="HTH_17"/>
    <property type="match status" value="1"/>
</dbReference>
<gene>
    <name evidence="4" type="ORF">A2519_14125</name>
</gene>
<dbReference type="InterPro" id="IPR001789">
    <property type="entry name" value="Sig_transdc_resp-reg_receiver"/>
</dbReference>
<dbReference type="GO" id="GO:0003677">
    <property type="term" value="F:DNA binding"/>
    <property type="evidence" value="ECO:0007669"/>
    <property type="project" value="InterPro"/>
</dbReference>
<dbReference type="GO" id="GO:0000160">
    <property type="term" value="P:phosphorelay signal transduction system"/>
    <property type="evidence" value="ECO:0007669"/>
    <property type="project" value="InterPro"/>
</dbReference>
<dbReference type="Gene3D" id="1.10.1660.10">
    <property type="match status" value="1"/>
</dbReference>
<dbReference type="Gene3D" id="3.40.50.2300">
    <property type="match status" value="1"/>
</dbReference>
<dbReference type="InterPro" id="IPR050595">
    <property type="entry name" value="Bact_response_regulator"/>
</dbReference>
<protein>
    <recommendedName>
        <fullName evidence="3">Response regulatory domain-containing protein</fullName>
    </recommendedName>
</protein>
<comment type="caution">
    <text evidence="4">The sequence shown here is derived from an EMBL/GenBank/DDBJ whole genome shotgun (WGS) entry which is preliminary data.</text>
</comment>
<evidence type="ECO:0000256" key="1">
    <source>
        <dbReference type="ARBA" id="ARBA00022553"/>
    </source>
</evidence>
<dbReference type="SUPFAM" id="SSF46955">
    <property type="entry name" value="Putative DNA-binding domain"/>
    <property type="match status" value="1"/>
</dbReference>
<keyword evidence="1 2" id="KW-0597">Phosphoprotein</keyword>
<dbReference type="NCBIfam" id="TIGR01764">
    <property type="entry name" value="excise"/>
    <property type="match status" value="1"/>
</dbReference>
<proteinExistence type="predicted"/>
<dbReference type="CDD" id="cd04762">
    <property type="entry name" value="HTH_MerR-trunc"/>
    <property type="match status" value="1"/>
</dbReference>
<dbReference type="Proteomes" id="UP000179243">
    <property type="component" value="Unassembled WGS sequence"/>
</dbReference>
<evidence type="ECO:0000259" key="3">
    <source>
        <dbReference type="PROSITE" id="PS50110"/>
    </source>
</evidence>